<evidence type="ECO:0000256" key="2">
    <source>
        <dbReference type="ARBA" id="ARBA00022801"/>
    </source>
</evidence>
<gene>
    <name evidence="7" type="ORF">J2S02_002334</name>
</gene>
<dbReference type="InterPro" id="IPR037459">
    <property type="entry name" value="RhgT-like"/>
</dbReference>
<evidence type="ECO:0000256" key="1">
    <source>
        <dbReference type="ARBA" id="ARBA00008891"/>
    </source>
</evidence>
<dbReference type="Pfam" id="PF01095">
    <property type="entry name" value="Pectinesterase"/>
    <property type="match status" value="2"/>
</dbReference>
<organism evidence="7 8">
    <name type="scientific">Metabacillus niabensis</name>
    <dbReference type="NCBI Taxonomy" id="324854"/>
    <lineage>
        <taxon>Bacteria</taxon>
        <taxon>Bacillati</taxon>
        <taxon>Bacillota</taxon>
        <taxon>Bacilli</taxon>
        <taxon>Bacillales</taxon>
        <taxon>Bacillaceae</taxon>
        <taxon>Metabacillus</taxon>
    </lineage>
</organism>
<sequence length="549" mass="62630">MIVAQDGTGQFTSIQEAINSIPKDNKTDVTIQIKDGVYKEKLVIDKPYITLEGACYENVQITYDDYALKQLPNGEKMGTFATYTALITGDYFTAKNITFENSAGCGSVVGQAVAVYIDADIIRFENCALLGHQDTLFIAPLPPKPIEGNRFGGPRDGLERKVGRSYFHHCYIEGDIDFIFGSGKAFFEECEIFSLNRNEEVNGYITAASTPIDEQYGFVFHNCRLKSDANSRTVYLGRPWRDYAKTIFINCWMGAHIKEEGWHNWEKRHAEETIFYAEYNSSGPGGVCDRRVKWSKQLTEKEAREFSLENVLGLNMLRNRNDHRVTIFLAGDSTVEDVEPNKGNQQGWGQQLPHFFTSGVRIINKAKGGRSTKSFINEGRLQDISKSIQENDYLFIQFGHNDQKIEDESRGTEPWGTYQMYLTLFIDAARERGAKPILITPVHRRNFVDGHFVDAMGEYPAAMKELAANLHVPVIDLWEKSRIFYEKLGEEETKQLFAWYELDNPDKPQDNTHFSKYGAKKIAELVIEGIKELELDICHFLIEQQEQVK</sequence>
<evidence type="ECO:0000256" key="4">
    <source>
        <dbReference type="PROSITE-ProRule" id="PRU10040"/>
    </source>
</evidence>
<feature type="domain" description="Pectinesterase catalytic" evidence="6">
    <location>
        <begin position="2"/>
        <end position="138"/>
    </location>
</feature>
<dbReference type="InterPro" id="IPR033131">
    <property type="entry name" value="Pectinesterase_Asp_AS"/>
</dbReference>
<dbReference type="CDD" id="cd01821">
    <property type="entry name" value="Rhamnogalacturan_acetylesterase_like"/>
    <property type="match status" value="1"/>
</dbReference>
<keyword evidence="3 5" id="KW-0063">Aspartyl esterase</keyword>
<dbReference type="Gene3D" id="3.40.50.1110">
    <property type="entry name" value="SGNH hydrolase"/>
    <property type="match status" value="1"/>
</dbReference>
<comment type="caution">
    <text evidence="7">The sequence shown here is derived from an EMBL/GenBank/DDBJ whole genome shotgun (WGS) entry which is preliminary data.</text>
</comment>
<evidence type="ECO:0000259" key="6">
    <source>
        <dbReference type="Pfam" id="PF01095"/>
    </source>
</evidence>
<dbReference type="EMBL" id="JAUSTZ010000003">
    <property type="protein sequence ID" value="MDQ0225990.1"/>
    <property type="molecule type" value="Genomic_DNA"/>
</dbReference>
<proteinExistence type="inferred from homology"/>
<dbReference type="PANTHER" id="PTHR31321:SF57">
    <property type="entry name" value="PECTINESTERASE 53-RELATED"/>
    <property type="match status" value="1"/>
</dbReference>
<accession>A0ABT9Z1U1</accession>
<dbReference type="InterPro" id="IPR000070">
    <property type="entry name" value="Pectinesterase_cat"/>
</dbReference>
<dbReference type="SUPFAM" id="SSF52266">
    <property type="entry name" value="SGNH hydrolase"/>
    <property type="match status" value="1"/>
</dbReference>
<comment type="similarity">
    <text evidence="1">Belongs to the pectinesterase family.</text>
</comment>
<comment type="catalytic activity">
    <reaction evidence="5">
        <text>[(1-&gt;4)-alpha-D-galacturonosyl methyl ester](n) + n H2O = [(1-&gt;4)-alpha-D-galacturonosyl](n) + n methanol + n H(+)</text>
        <dbReference type="Rhea" id="RHEA:22380"/>
        <dbReference type="Rhea" id="RHEA-COMP:14570"/>
        <dbReference type="Rhea" id="RHEA-COMP:14573"/>
        <dbReference type="ChEBI" id="CHEBI:15377"/>
        <dbReference type="ChEBI" id="CHEBI:15378"/>
        <dbReference type="ChEBI" id="CHEBI:17790"/>
        <dbReference type="ChEBI" id="CHEBI:140522"/>
        <dbReference type="ChEBI" id="CHEBI:140523"/>
        <dbReference type="EC" id="3.1.1.11"/>
    </reaction>
</comment>
<dbReference type="PROSITE" id="PS00503">
    <property type="entry name" value="PECTINESTERASE_2"/>
    <property type="match status" value="1"/>
</dbReference>
<reference evidence="7 8" key="1">
    <citation type="submission" date="2023-07" db="EMBL/GenBank/DDBJ databases">
        <title>Genomic Encyclopedia of Type Strains, Phase IV (KMG-IV): sequencing the most valuable type-strain genomes for metagenomic binning, comparative biology and taxonomic classification.</title>
        <authorList>
            <person name="Goeker M."/>
        </authorList>
    </citation>
    <scope>NUCLEOTIDE SEQUENCE [LARGE SCALE GENOMIC DNA]</scope>
    <source>
        <strain evidence="7 8">DSM 17723</strain>
    </source>
</reference>
<dbReference type="Gene3D" id="2.160.20.10">
    <property type="entry name" value="Single-stranded right-handed beta-helix, Pectin lyase-like"/>
    <property type="match status" value="1"/>
</dbReference>
<keyword evidence="2 5" id="KW-0378">Hydrolase</keyword>
<evidence type="ECO:0000313" key="8">
    <source>
        <dbReference type="Proteomes" id="UP001232245"/>
    </source>
</evidence>
<dbReference type="InterPro" id="IPR012334">
    <property type="entry name" value="Pectin_lyas_fold"/>
</dbReference>
<dbReference type="SUPFAM" id="SSF51126">
    <property type="entry name" value="Pectin lyase-like"/>
    <property type="match status" value="1"/>
</dbReference>
<dbReference type="PANTHER" id="PTHR31321">
    <property type="entry name" value="ACYL-COA THIOESTER HYDROLASE YBHC-RELATED"/>
    <property type="match status" value="1"/>
</dbReference>
<evidence type="ECO:0000256" key="5">
    <source>
        <dbReference type="RuleBase" id="RU000589"/>
    </source>
</evidence>
<evidence type="ECO:0000313" key="7">
    <source>
        <dbReference type="EMBL" id="MDQ0225990.1"/>
    </source>
</evidence>
<evidence type="ECO:0000256" key="3">
    <source>
        <dbReference type="ARBA" id="ARBA00023085"/>
    </source>
</evidence>
<dbReference type="Pfam" id="PF00657">
    <property type="entry name" value="Lipase_GDSL"/>
    <property type="match status" value="1"/>
</dbReference>
<feature type="active site" evidence="4">
    <location>
        <position position="177"/>
    </location>
</feature>
<name>A0ABT9Z1U1_9BACI</name>
<feature type="domain" description="Pectinesterase catalytic" evidence="6">
    <location>
        <begin position="151"/>
        <end position="312"/>
    </location>
</feature>
<dbReference type="EC" id="3.1.1.11" evidence="5"/>
<dbReference type="InterPro" id="IPR036514">
    <property type="entry name" value="SGNH_hydro_sf"/>
</dbReference>
<dbReference type="InterPro" id="IPR011050">
    <property type="entry name" value="Pectin_lyase_fold/virulence"/>
</dbReference>
<comment type="pathway">
    <text evidence="5">Glycan metabolism; pectin degradation; 2-dehydro-3-deoxy-D-gluconate from pectin: step 1/5.</text>
</comment>
<keyword evidence="8" id="KW-1185">Reference proteome</keyword>
<dbReference type="Proteomes" id="UP001232245">
    <property type="component" value="Unassembled WGS sequence"/>
</dbReference>
<protein>
    <recommendedName>
        <fullName evidence="5">Pectinesterase</fullName>
        <ecNumber evidence="5">3.1.1.11</ecNumber>
    </recommendedName>
</protein>
<dbReference type="InterPro" id="IPR001087">
    <property type="entry name" value="GDSL"/>
</dbReference>